<reference evidence="2" key="1">
    <citation type="submission" date="2021-06" db="EMBL/GenBank/DDBJ databases">
        <title>Description of novel taxa of the family Lachnospiraceae.</title>
        <authorList>
            <person name="Chaplin A.V."/>
            <person name="Sokolova S.R."/>
            <person name="Pikina A.P."/>
            <person name="Korzhanova M."/>
            <person name="Belova V."/>
            <person name="Korostin D."/>
            <person name="Efimov B.A."/>
        </authorList>
    </citation>
    <scope>NUCLEOTIDE SEQUENCE</scope>
    <source>
        <strain evidence="2">ASD5720</strain>
    </source>
</reference>
<feature type="transmembrane region" description="Helical" evidence="1">
    <location>
        <begin position="511"/>
        <end position="532"/>
    </location>
</feature>
<feature type="transmembrane region" description="Helical" evidence="1">
    <location>
        <begin position="66"/>
        <end position="84"/>
    </location>
</feature>
<keyword evidence="1" id="KW-1133">Transmembrane helix</keyword>
<organism evidence="2 3">
    <name type="scientific">Diplocloster agilis</name>
    <dbReference type="NCBI Taxonomy" id="2850323"/>
    <lineage>
        <taxon>Bacteria</taxon>
        <taxon>Bacillati</taxon>
        <taxon>Bacillota</taxon>
        <taxon>Clostridia</taxon>
        <taxon>Lachnospirales</taxon>
        <taxon>Lachnospiraceae</taxon>
        <taxon>Diplocloster</taxon>
    </lineage>
</organism>
<evidence type="ECO:0000313" key="3">
    <source>
        <dbReference type="Proteomes" id="UP000712157"/>
    </source>
</evidence>
<feature type="transmembrane region" description="Helical" evidence="1">
    <location>
        <begin position="331"/>
        <end position="351"/>
    </location>
</feature>
<feature type="transmembrane region" description="Helical" evidence="1">
    <location>
        <begin position="486"/>
        <end position="505"/>
    </location>
</feature>
<feature type="transmembrane region" description="Helical" evidence="1">
    <location>
        <begin position="131"/>
        <end position="151"/>
    </location>
</feature>
<proteinExistence type="predicted"/>
<sequence>MINTLKQMTQLKAALWVNAFLYYFKRLWLIGRYVPDSVYSNYGVKKVLSVLAVVVRQLIDFCGKPLYLLSVVTLPLLLILNQNPELKGREFLIMVQILFFLNGCLGALGDSQIFAVTRDKIVCIKYIHMNAAVYIRAALAFKYIPFFLYYLPWLLVFSRLAGGTLWQGFCLWLLLVSLRMMGEAAQLLIFDRTGKVLSRNMAYSWVLIVIGLAGAYLTFAFGGKGMISPVLIHPVSVLVITLLGGVCLWYITAGYGSYERKFHRSIDINYLFSNLIKASSGTSAAFKEVEIKDKDMAISEADKEKFQYLKGYAYLNALFFARHKRQLIKPVCYRLAMTAALFAGAVVLWIVNRDLAVRLSENMTAMLPSFIFIMYFMTVADKASRAMFYNCDKDLLHYAWYRKPETILKNFQIRFLRVSLYDLFIAGAVCAAAAGFGLLCRGNVLDVDLLLFCTAILLLSVLFTVHHLCLYYIFQPYSENLKVKNPFFSVLNNGMYVLCFMCLQIEVGGFAFTMTVLCFTVIYILAALVIVYRRAPATFRVK</sequence>
<name>A0A949K9D7_9FIRM</name>
<feature type="transmembrane region" description="Helical" evidence="1">
    <location>
        <begin position="90"/>
        <end position="110"/>
    </location>
</feature>
<keyword evidence="1" id="KW-0472">Membrane</keyword>
<accession>A0A949K9D7</accession>
<evidence type="ECO:0000256" key="1">
    <source>
        <dbReference type="SAM" id="Phobius"/>
    </source>
</evidence>
<feature type="transmembrane region" description="Helical" evidence="1">
    <location>
        <begin position="231"/>
        <end position="251"/>
    </location>
</feature>
<feature type="transmembrane region" description="Helical" evidence="1">
    <location>
        <begin position="418"/>
        <end position="437"/>
    </location>
</feature>
<feature type="transmembrane region" description="Helical" evidence="1">
    <location>
        <begin position="449"/>
        <end position="474"/>
    </location>
</feature>
<feature type="transmembrane region" description="Helical" evidence="1">
    <location>
        <begin position="202"/>
        <end position="219"/>
    </location>
</feature>
<protein>
    <submittedName>
        <fullName evidence="2">Uncharacterized protein</fullName>
    </submittedName>
</protein>
<dbReference type="Proteomes" id="UP000712157">
    <property type="component" value="Unassembled WGS sequence"/>
</dbReference>
<gene>
    <name evidence="2" type="ORF">KTH89_23510</name>
</gene>
<comment type="caution">
    <text evidence="2">The sequence shown here is derived from an EMBL/GenBank/DDBJ whole genome shotgun (WGS) entry which is preliminary data.</text>
</comment>
<dbReference type="AlphaFoldDB" id="A0A949K9D7"/>
<feature type="transmembrane region" description="Helical" evidence="1">
    <location>
        <begin position="171"/>
        <end position="190"/>
    </location>
</feature>
<keyword evidence="3" id="KW-1185">Reference proteome</keyword>
<feature type="transmembrane region" description="Helical" evidence="1">
    <location>
        <begin position="363"/>
        <end position="380"/>
    </location>
</feature>
<evidence type="ECO:0000313" key="2">
    <source>
        <dbReference type="EMBL" id="MBU9739507.1"/>
    </source>
</evidence>
<dbReference type="EMBL" id="JAHQCW010000063">
    <property type="protein sequence ID" value="MBU9739507.1"/>
    <property type="molecule type" value="Genomic_DNA"/>
</dbReference>
<keyword evidence="1" id="KW-0812">Transmembrane</keyword>
<dbReference type="RefSeq" id="WP_238723324.1">
    <property type="nucleotide sequence ID" value="NZ_JAHQCW010000063.1"/>
</dbReference>